<evidence type="ECO:0000313" key="2">
    <source>
        <dbReference type="EMBL" id="KAJ4129797.1"/>
    </source>
</evidence>
<protein>
    <submittedName>
        <fullName evidence="2">Uncharacterized protein</fullName>
    </submittedName>
</protein>
<dbReference type="EMBL" id="JAOQBH010000010">
    <property type="protein sequence ID" value="KAJ4129797.1"/>
    <property type="molecule type" value="Genomic_DNA"/>
</dbReference>
<comment type="caution">
    <text evidence="2">The sequence shown here is derived from an EMBL/GenBank/DDBJ whole genome shotgun (WGS) entry which is preliminary data.</text>
</comment>
<evidence type="ECO:0000256" key="1">
    <source>
        <dbReference type="SAM" id="MobiDB-lite"/>
    </source>
</evidence>
<name>A0ABQ8R942_FUSEQ</name>
<evidence type="ECO:0000313" key="3">
    <source>
        <dbReference type="Proteomes" id="UP001152024"/>
    </source>
</evidence>
<feature type="region of interest" description="Disordered" evidence="1">
    <location>
        <begin position="227"/>
        <end position="258"/>
    </location>
</feature>
<sequence>MAYFQDPNAAMQLNLGQYNLMNANLFAQMSPPSAPAAEPDAAAHDNAYWTEHMAVPMQRYLDGLGAQVPPNEIPANEMALDAEVLDAEAFPEGYFDDPELQRLANEFLVWQGPEPHEAEAEASNEDLSPDAGDNVEADLGMPPNGLDYDHEELFGEDPVDEQVPVSDTGSEAQQVPAPRNAAELTGMRLPLAPVQYAQSKDSSPSAGRAAEALDTPVQMPEEVPVIAPAPPAPATPAPTPAPTPALTPAPTPAPVPAPAPAPAASPVFVNNNISHFGMQPQAQNFAQHGVQTWNPLNPNGQIYQDQRPPMLNAPGQYQAPQFYGQAGTVNAPNGVGYMNAGGPGVYPVMLNPPTNLTPMVNGMAQYQGPQFNGQAWTAAAANGVGFLGAQALALNGPGQMAQMMNGMVQQPTYQHFGQVGSTPFVYGGMNTNTPAPILNGTLAQTPMVNGTVQSPPAESPEGYREFPLRPNSKPGCPYRTSCLNCDVHVKPFGVRCANCRHMHNQGAEPNLEVRTCIICSDLLDFRTNRIFCDLHHNMKPQYTEMEKDQLAAERICTECRKVDAEGGKTCKPCRESKNGSYKVRNDDAKSKGLCTACLQENPSPHNKCDDCREKENAKRRKRPSPETGDEGRGKRPRKA</sequence>
<feature type="compositionally biased region" description="Basic and acidic residues" evidence="1">
    <location>
        <begin position="606"/>
        <end position="616"/>
    </location>
</feature>
<keyword evidence="3" id="KW-1185">Reference proteome</keyword>
<feature type="region of interest" description="Disordered" evidence="1">
    <location>
        <begin position="600"/>
        <end position="639"/>
    </location>
</feature>
<feature type="compositionally biased region" description="Acidic residues" evidence="1">
    <location>
        <begin position="120"/>
        <end position="136"/>
    </location>
</feature>
<proteinExistence type="predicted"/>
<reference evidence="2" key="1">
    <citation type="submission" date="2022-09" db="EMBL/GenBank/DDBJ databases">
        <title>Fusarium specimens isolated from Avocado Roots.</title>
        <authorList>
            <person name="Stajich J."/>
            <person name="Roper C."/>
            <person name="Heimlech-Rivalta G."/>
        </authorList>
    </citation>
    <scope>NUCLEOTIDE SEQUENCE</scope>
    <source>
        <strain evidence="2">CF00095</strain>
    </source>
</reference>
<feature type="region of interest" description="Disordered" evidence="1">
    <location>
        <begin position="115"/>
        <end position="183"/>
    </location>
</feature>
<gene>
    <name evidence="2" type="ORF">NW768_006766</name>
</gene>
<dbReference type="Proteomes" id="UP001152024">
    <property type="component" value="Unassembled WGS sequence"/>
</dbReference>
<organism evidence="2 3">
    <name type="scientific">Fusarium equiseti</name>
    <name type="common">Fusarium scirpi</name>
    <dbReference type="NCBI Taxonomy" id="61235"/>
    <lineage>
        <taxon>Eukaryota</taxon>
        <taxon>Fungi</taxon>
        <taxon>Dikarya</taxon>
        <taxon>Ascomycota</taxon>
        <taxon>Pezizomycotina</taxon>
        <taxon>Sordariomycetes</taxon>
        <taxon>Hypocreomycetidae</taxon>
        <taxon>Hypocreales</taxon>
        <taxon>Nectriaceae</taxon>
        <taxon>Fusarium</taxon>
        <taxon>Fusarium incarnatum-equiseti species complex</taxon>
    </lineage>
</organism>
<accession>A0ABQ8R942</accession>